<reference evidence="2 3" key="1">
    <citation type="submission" date="2019-02" db="EMBL/GenBank/DDBJ databases">
        <title>Marinobacter halodurans sp. nov., a marine bacterium isolated from sea tidal flat.</title>
        <authorList>
            <person name="Yoo Y."/>
            <person name="Lee D.W."/>
            <person name="Kim B.S."/>
            <person name="Kim J.-J."/>
        </authorList>
    </citation>
    <scope>NUCLEOTIDE SEQUENCE [LARGE SCALE GENOMIC DNA]</scope>
    <source>
        <strain evidence="2 3">YJ-S3-2</strain>
    </source>
</reference>
<dbReference type="EMBL" id="SJDL01000083">
    <property type="protein sequence ID" value="TBW46430.1"/>
    <property type="molecule type" value="Genomic_DNA"/>
</dbReference>
<organism evidence="2 3">
    <name type="scientific">Marinobacter halodurans</name>
    <dbReference type="NCBI Taxonomy" id="2528979"/>
    <lineage>
        <taxon>Bacteria</taxon>
        <taxon>Pseudomonadati</taxon>
        <taxon>Pseudomonadota</taxon>
        <taxon>Gammaproteobacteria</taxon>
        <taxon>Pseudomonadales</taxon>
        <taxon>Marinobacteraceae</taxon>
        <taxon>Marinobacter</taxon>
    </lineage>
</organism>
<comment type="caution">
    <text evidence="2">The sequence shown here is derived from an EMBL/GenBank/DDBJ whole genome shotgun (WGS) entry which is preliminary data.</text>
</comment>
<proteinExistence type="predicted"/>
<feature type="transmembrane region" description="Helical" evidence="1">
    <location>
        <begin position="128"/>
        <end position="149"/>
    </location>
</feature>
<dbReference type="Proteomes" id="UP000313645">
    <property type="component" value="Unassembled WGS sequence"/>
</dbReference>
<gene>
    <name evidence="2" type="ORF">EZI54_23135</name>
</gene>
<keyword evidence="1" id="KW-1133">Transmembrane helix</keyword>
<keyword evidence="1" id="KW-0472">Membrane</keyword>
<evidence type="ECO:0000256" key="1">
    <source>
        <dbReference type="SAM" id="Phobius"/>
    </source>
</evidence>
<dbReference type="RefSeq" id="WP_131484225.1">
    <property type="nucleotide sequence ID" value="NZ_SJDL01000083.1"/>
</dbReference>
<protein>
    <submittedName>
        <fullName evidence="2">Uncharacterized protein</fullName>
    </submittedName>
</protein>
<name>A0ABY1ZDG1_9GAMM</name>
<feature type="transmembrane region" description="Helical" evidence="1">
    <location>
        <begin position="91"/>
        <end position="116"/>
    </location>
</feature>
<sequence length="356" mass="41033">MTLDPTKQYGPNAYRAGFIPPLPEGGKRKRVGDQLQPWGDYAYIDPVGRLVTDADDIQGSEVNDDEFYKTDDWWWDHQRLRFMNDKLGFKALLLVVPYTWGLVLIMGGMLSTAWATTAISHQSGLTPLFAALLVAVSMVISLIISILVLPVTTNWIMSEGLGFLLKPFEKTLQKKADAALADGMSEFNRVTGQVKFALGKGRYFEAPFVEFDAYVERVVMRSGVFYRLMFVHRYTGKTFNKTWLSGTEPSEGEILALWDMLQRFMDVDQAIPDMPRFEPFRHLDPVTAEHDRKTNRPPRYWRDLDLDAWKKDEELKRVRAQAQYHWGQRRCQLTPKLGQVDMEVYRKQRPETAVPI</sequence>
<evidence type="ECO:0000313" key="2">
    <source>
        <dbReference type="EMBL" id="TBW46430.1"/>
    </source>
</evidence>
<evidence type="ECO:0000313" key="3">
    <source>
        <dbReference type="Proteomes" id="UP000313645"/>
    </source>
</evidence>
<keyword evidence="3" id="KW-1185">Reference proteome</keyword>
<accession>A0ABY1ZDG1</accession>
<keyword evidence="1" id="KW-0812">Transmembrane</keyword>